<comment type="caution">
    <text evidence="2">The sequence shown here is derived from an EMBL/GenBank/DDBJ whole genome shotgun (WGS) entry which is preliminary data.</text>
</comment>
<organism evidence="2 3">
    <name type="scientific">Bombardia bombarda</name>
    <dbReference type="NCBI Taxonomy" id="252184"/>
    <lineage>
        <taxon>Eukaryota</taxon>
        <taxon>Fungi</taxon>
        <taxon>Dikarya</taxon>
        <taxon>Ascomycota</taxon>
        <taxon>Pezizomycotina</taxon>
        <taxon>Sordariomycetes</taxon>
        <taxon>Sordariomycetidae</taxon>
        <taxon>Sordariales</taxon>
        <taxon>Lasiosphaeriaceae</taxon>
        <taxon>Bombardia</taxon>
    </lineage>
</organism>
<dbReference type="AlphaFoldDB" id="A0AA40CFL9"/>
<feature type="compositionally biased region" description="Low complexity" evidence="1">
    <location>
        <begin position="41"/>
        <end position="51"/>
    </location>
</feature>
<dbReference type="Proteomes" id="UP001174934">
    <property type="component" value="Unassembled WGS sequence"/>
</dbReference>
<dbReference type="PANTHER" id="PTHR34065">
    <property type="entry name" value="CELL DIVISION CONTROL PROTEIN 14"/>
    <property type="match status" value="1"/>
</dbReference>
<sequence length="315" mass="34360">MESLLSLAFDNLSSYDGPKIKKGLKQVEGLLAQICLSSPKNNNNNNNNNNNGSPKKSAPTDNKGDPSSPPRKVLADLGGDPAFREFFKLQEGFEWNIAQRLIPTLDWLAARGGDGQYDLLIVTALDLIRGVLLLHPPSKTLFSRSMHMNLLLDLIEPMNNCPAVQCATIITLVVALLDSPQNTRVFERADGLLTITSLFKDPSTPREVKFKLTEFLYYYLTPETPSIPRAESRASAQAGLLQRSPSKLAKVFGRGGGGGGGGAINPHVRERAGSENGNTLPVEVKKQYVDRYLPGVVDQLLKDLDTYKPFGGILS</sequence>
<proteinExistence type="predicted"/>
<dbReference type="Pfam" id="PF08045">
    <property type="entry name" value="CDC14"/>
    <property type="match status" value="1"/>
</dbReference>
<gene>
    <name evidence="2" type="ORF">B0T17DRAFT_484422</name>
</gene>
<evidence type="ECO:0000313" key="2">
    <source>
        <dbReference type="EMBL" id="KAK0635539.1"/>
    </source>
</evidence>
<name>A0AA40CFL9_9PEZI</name>
<dbReference type="PANTHER" id="PTHR34065:SF1">
    <property type="entry name" value="CELL DIVISION CONTROL PROTEIN 14"/>
    <property type="match status" value="1"/>
</dbReference>
<protein>
    <submittedName>
        <fullName evidence="2">Cell division protein Cdc14</fullName>
    </submittedName>
</protein>
<keyword evidence="2" id="KW-0131">Cell cycle</keyword>
<feature type="region of interest" description="Disordered" evidence="1">
    <location>
        <begin position="38"/>
        <end position="74"/>
    </location>
</feature>
<dbReference type="InterPro" id="IPR012535">
    <property type="entry name" value="Cell_div_Cdc14"/>
</dbReference>
<dbReference type="EMBL" id="JAULSR010000001">
    <property type="protein sequence ID" value="KAK0635539.1"/>
    <property type="molecule type" value="Genomic_DNA"/>
</dbReference>
<keyword evidence="2" id="KW-0132">Cell division</keyword>
<dbReference type="GO" id="GO:0051301">
    <property type="term" value="P:cell division"/>
    <property type="evidence" value="ECO:0007669"/>
    <property type="project" value="UniProtKB-KW"/>
</dbReference>
<evidence type="ECO:0000256" key="1">
    <source>
        <dbReference type="SAM" id="MobiDB-lite"/>
    </source>
</evidence>
<evidence type="ECO:0000313" key="3">
    <source>
        <dbReference type="Proteomes" id="UP001174934"/>
    </source>
</evidence>
<accession>A0AA40CFL9</accession>
<feature type="region of interest" description="Disordered" evidence="1">
    <location>
        <begin position="255"/>
        <end position="279"/>
    </location>
</feature>
<reference evidence="2" key="1">
    <citation type="submission" date="2023-06" db="EMBL/GenBank/DDBJ databases">
        <title>Genome-scale phylogeny and comparative genomics of the fungal order Sordariales.</title>
        <authorList>
            <consortium name="Lawrence Berkeley National Laboratory"/>
            <person name="Hensen N."/>
            <person name="Bonometti L."/>
            <person name="Westerberg I."/>
            <person name="Brannstrom I.O."/>
            <person name="Guillou S."/>
            <person name="Cros-Aarteil S."/>
            <person name="Calhoun S."/>
            <person name="Haridas S."/>
            <person name="Kuo A."/>
            <person name="Mondo S."/>
            <person name="Pangilinan J."/>
            <person name="Riley R."/>
            <person name="LaButti K."/>
            <person name="Andreopoulos B."/>
            <person name="Lipzen A."/>
            <person name="Chen C."/>
            <person name="Yanf M."/>
            <person name="Daum C."/>
            <person name="Ng V."/>
            <person name="Clum A."/>
            <person name="Steindorff A."/>
            <person name="Ohm R."/>
            <person name="Martin F."/>
            <person name="Silar P."/>
            <person name="Natvig D."/>
            <person name="Lalanne C."/>
            <person name="Gautier V."/>
            <person name="Ament-velasquez S.L."/>
            <person name="Kruys A."/>
            <person name="Hutchinson M.I."/>
            <person name="Powell A.J."/>
            <person name="Barry K."/>
            <person name="Miller A.N."/>
            <person name="Grigoriev I.V."/>
            <person name="Debuchy R."/>
            <person name="Gladieux P."/>
            <person name="Thoren M.H."/>
            <person name="Johannesson H."/>
        </authorList>
    </citation>
    <scope>NUCLEOTIDE SEQUENCE</scope>
    <source>
        <strain evidence="2">SMH3391-2</strain>
    </source>
</reference>
<keyword evidence="3" id="KW-1185">Reference proteome</keyword>